<comment type="cofactor">
    <cofactor evidence="1">
        <name>Mg(2+)</name>
        <dbReference type="ChEBI" id="CHEBI:18420"/>
    </cofactor>
</comment>
<evidence type="ECO:0000256" key="4">
    <source>
        <dbReference type="ARBA" id="ARBA00012055"/>
    </source>
</evidence>
<dbReference type="GO" id="GO:0046872">
    <property type="term" value="F:metal ion binding"/>
    <property type="evidence" value="ECO:0007669"/>
    <property type="project" value="UniProtKB-KW"/>
</dbReference>
<dbReference type="GO" id="GO:0042802">
    <property type="term" value="F:identical protein binding"/>
    <property type="evidence" value="ECO:0007669"/>
    <property type="project" value="TreeGrafter"/>
</dbReference>
<dbReference type="EC" id="2.7.1.11" evidence="4 15"/>
<comment type="catalytic activity">
    <reaction evidence="14 15">
        <text>beta-D-fructose 6-phosphate + ATP = beta-D-fructose 1,6-bisphosphate + ADP + H(+)</text>
        <dbReference type="Rhea" id="RHEA:16109"/>
        <dbReference type="ChEBI" id="CHEBI:15378"/>
        <dbReference type="ChEBI" id="CHEBI:30616"/>
        <dbReference type="ChEBI" id="CHEBI:32966"/>
        <dbReference type="ChEBI" id="CHEBI:57634"/>
        <dbReference type="ChEBI" id="CHEBI:456216"/>
        <dbReference type="EC" id="2.7.1.11"/>
    </reaction>
</comment>
<evidence type="ECO:0000256" key="15">
    <source>
        <dbReference type="PIRNR" id="PIRNR000533"/>
    </source>
</evidence>
<feature type="domain" description="Phosphofructokinase" evidence="17">
    <location>
        <begin position="80"/>
        <end position="383"/>
    </location>
</feature>
<dbReference type="PANTHER" id="PTHR13697">
    <property type="entry name" value="PHOSPHOFRUCTOKINASE"/>
    <property type="match status" value="1"/>
</dbReference>
<dbReference type="InterPro" id="IPR015912">
    <property type="entry name" value="Phosphofructokinase_CS"/>
</dbReference>
<evidence type="ECO:0000256" key="6">
    <source>
        <dbReference type="ARBA" id="ARBA00022533"/>
    </source>
</evidence>
<dbReference type="FunFam" id="3.40.50.460:FF:000003">
    <property type="entry name" value="ATP-dependent 6-phosphofructokinase"/>
    <property type="match status" value="1"/>
</dbReference>
<evidence type="ECO:0000256" key="9">
    <source>
        <dbReference type="ARBA" id="ARBA00022741"/>
    </source>
</evidence>
<keyword evidence="16" id="KW-0175">Coiled coil</keyword>
<dbReference type="GO" id="GO:0006002">
    <property type="term" value="P:fructose 6-phosphate metabolic process"/>
    <property type="evidence" value="ECO:0007669"/>
    <property type="project" value="InterPro"/>
</dbReference>
<dbReference type="FunFam" id="3.40.50.460:FF:000008">
    <property type="entry name" value="ATP-dependent 6-phosphofructokinase"/>
    <property type="match status" value="1"/>
</dbReference>
<reference evidence="18" key="1">
    <citation type="journal article" date="2013" name="Genome Biol. Evol.">
        <title>Punctuated emergences of genetic and phenotypic innovations in eumetazoan, bilaterian, euteleostome, and hominidae ancestors.</title>
        <authorList>
            <person name="Wenger Y."/>
            <person name="Galliot B."/>
        </authorList>
    </citation>
    <scope>NUCLEOTIDE SEQUENCE</scope>
    <source>
        <tissue evidence="18">Whole animals</tissue>
    </source>
</reference>
<keyword evidence="6" id="KW-0021">Allosteric enzyme</keyword>
<dbReference type="Gene3D" id="3.40.50.450">
    <property type="match status" value="2"/>
</dbReference>
<dbReference type="UniPathway" id="UPA00109">
    <property type="reaction ID" value="UER00182"/>
</dbReference>
<dbReference type="GO" id="GO:0005524">
    <property type="term" value="F:ATP binding"/>
    <property type="evidence" value="ECO:0007669"/>
    <property type="project" value="UniProtKB-KW"/>
</dbReference>
<evidence type="ECO:0000256" key="13">
    <source>
        <dbReference type="ARBA" id="ARBA00023152"/>
    </source>
</evidence>
<evidence type="ECO:0000256" key="16">
    <source>
        <dbReference type="SAM" id="Coils"/>
    </source>
</evidence>
<dbReference type="GO" id="GO:0070095">
    <property type="term" value="F:fructose-6-phosphate binding"/>
    <property type="evidence" value="ECO:0007669"/>
    <property type="project" value="TreeGrafter"/>
</dbReference>
<feature type="domain" description="Phosphofructokinase" evidence="17">
    <location>
        <begin position="465"/>
        <end position="750"/>
    </location>
</feature>
<comment type="pathway">
    <text evidence="3 15">Carbohydrate degradation; glycolysis; D-glyceraldehyde 3-phosphate and glycerone phosphate from D-glucose: step 3/4.</text>
</comment>
<dbReference type="GO" id="GO:0048029">
    <property type="term" value="F:monosaccharide binding"/>
    <property type="evidence" value="ECO:0007669"/>
    <property type="project" value="TreeGrafter"/>
</dbReference>
<dbReference type="SUPFAM" id="SSF53784">
    <property type="entry name" value="Phosphofructokinase"/>
    <property type="match status" value="2"/>
</dbReference>
<evidence type="ECO:0000256" key="11">
    <source>
        <dbReference type="ARBA" id="ARBA00022840"/>
    </source>
</evidence>
<keyword evidence="9 15" id="KW-0547">Nucleotide-binding</keyword>
<evidence type="ECO:0000259" key="17">
    <source>
        <dbReference type="Pfam" id="PF00365"/>
    </source>
</evidence>
<dbReference type="GO" id="GO:0016208">
    <property type="term" value="F:AMP binding"/>
    <property type="evidence" value="ECO:0007669"/>
    <property type="project" value="TreeGrafter"/>
</dbReference>
<sequence>MIWYILSFASHLYRTVSNAFQWRAYDFKETENEDLSEKYSSFYTSKRTSNTSIKFDGSKKMRLGRTMSLSGGVDGTGQCIAVLTSGGDSQGMNAAIRATIRMGIYAGAEMYAVHWGYQGLVDGGDNIKKVCWEDVSGILNKGGTVIGTARCQDFRDRKGRKKAALNLVQRKISNLVVIGGDGSLTGADIFRKEWPSLIQELLAEGLITETDYEMCPYLSIVGMVGSIDNDFCGTDMTIGADTALHRILENVDAISTTAESHQRAFILEVMGRNCGYLALVAGISSGADWIFIPEWPPEDGWESELCENLKKMRSKGRLLTIIIISEGAQDIHGNPITANKVKELLTNSLKLDTRVTILGHVQRGGRPSAFDRILASRLGCEAALSIIEANVASEPMVMCLEGSQIIARPLHQCVEWCNEIKAAYNEKNFKKVVELRGSSFQTSLEMYTILKHASFPTESKQGYTLGVINVGAPAGGMNAAVRSFVRTALYHGHTVLGITNGFDGLLENSVHTMTWSEVDKWTEIGGCMLGVTRTLPSTDLEKIHRRLEEHHIDGLFIVGGFEAFVSLIQLTEARSSYSAFRIPMVLVPATMSNNVPGTWFSLGADTTLNVIVECCDKIRQSAGSTARSVFIVETMGGKCGYLPTMAAIAAGADSAYIFEECLTLEELKRNIDHLKNKFTNSGLRRGLVLRSEHCNSNYTTDFITRLYSEEGKKLFVVRSNVLGHIQQGGSPSTFDRLYGTRYGVKALHFLLQKIEEAKDEFGLVNATSSDSSCVLGHIKNHSQFTPVLDLKDKTDFVNRLPKHYWWKRTRPLLKVLAQYKVMFAREVESHAEENSIKNYIDEVEAEAFVDDMKMP</sequence>
<dbReference type="GO" id="GO:0030388">
    <property type="term" value="P:fructose 1,6-bisphosphate metabolic process"/>
    <property type="evidence" value="ECO:0007669"/>
    <property type="project" value="TreeGrafter"/>
</dbReference>
<evidence type="ECO:0000313" key="18">
    <source>
        <dbReference type="EMBL" id="CDG71468.1"/>
    </source>
</evidence>
<keyword evidence="10 15" id="KW-0418">Kinase</keyword>
<organism evidence="18">
    <name type="scientific">Hydra vulgaris</name>
    <name type="common">Hydra</name>
    <name type="synonym">Hydra attenuata</name>
    <dbReference type="NCBI Taxonomy" id="6087"/>
    <lineage>
        <taxon>Eukaryota</taxon>
        <taxon>Metazoa</taxon>
        <taxon>Cnidaria</taxon>
        <taxon>Hydrozoa</taxon>
        <taxon>Hydroidolina</taxon>
        <taxon>Anthoathecata</taxon>
        <taxon>Aplanulata</taxon>
        <taxon>Hydridae</taxon>
        <taxon>Hydra</taxon>
    </lineage>
</organism>
<protein>
    <recommendedName>
        <fullName evidence="4 15">6-phosphofructokinase</fullName>
        <ecNumber evidence="4 15">2.7.1.11</ecNumber>
    </recommendedName>
    <alternativeName>
        <fullName evidence="15">Phosphohexokinase</fullName>
    </alternativeName>
</protein>
<evidence type="ECO:0000256" key="1">
    <source>
        <dbReference type="ARBA" id="ARBA00001946"/>
    </source>
</evidence>
<evidence type="ECO:0000256" key="12">
    <source>
        <dbReference type="ARBA" id="ARBA00022842"/>
    </source>
</evidence>
<dbReference type="EMBL" id="HAAD01005236">
    <property type="protein sequence ID" value="CDG71468.1"/>
    <property type="molecule type" value="mRNA"/>
</dbReference>
<dbReference type="GO" id="GO:0003872">
    <property type="term" value="F:6-phosphofructokinase activity"/>
    <property type="evidence" value="ECO:0007669"/>
    <property type="project" value="UniProtKB-EC"/>
</dbReference>
<dbReference type="PANTHER" id="PTHR13697:SF4">
    <property type="entry name" value="ATP-DEPENDENT 6-PHOSPHOFRUCTOKINASE"/>
    <property type="match status" value="1"/>
</dbReference>
<dbReference type="PROSITE" id="PS00433">
    <property type="entry name" value="PHOSPHOFRUCTOKINASE"/>
    <property type="match status" value="2"/>
</dbReference>
<keyword evidence="5" id="KW-0963">Cytoplasm</keyword>
<evidence type="ECO:0000256" key="2">
    <source>
        <dbReference type="ARBA" id="ARBA00004496"/>
    </source>
</evidence>
<dbReference type="PRINTS" id="PR00476">
    <property type="entry name" value="PHFRCTKINASE"/>
</dbReference>
<dbReference type="GO" id="GO:0061621">
    <property type="term" value="P:canonical glycolysis"/>
    <property type="evidence" value="ECO:0007669"/>
    <property type="project" value="TreeGrafter"/>
</dbReference>
<evidence type="ECO:0000256" key="8">
    <source>
        <dbReference type="ARBA" id="ARBA00022723"/>
    </source>
</evidence>
<dbReference type="OrthoDB" id="537915at2759"/>
<dbReference type="Gene3D" id="3.40.50.460">
    <property type="entry name" value="Phosphofructokinase domain"/>
    <property type="match status" value="2"/>
</dbReference>
<dbReference type="InterPro" id="IPR022953">
    <property type="entry name" value="ATP_PFK"/>
</dbReference>
<evidence type="ECO:0000256" key="5">
    <source>
        <dbReference type="ARBA" id="ARBA00022490"/>
    </source>
</evidence>
<comment type="subcellular location">
    <subcellularLocation>
        <location evidence="2">Cytoplasm</location>
    </subcellularLocation>
</comment>
<keyword evidence="7 15" id="KW-0808">Transferase</keyword>
<keyword evidence="11 15" id="KW-0067">ATP-binding</keyword>
<proteinExistence type="evidence at transcript level"/>
<dbReference type="InterPro" id="IPR035966">
    <property type="entry name" value="PKF_sf"/>
</dbReference>
<accession>T2MGR3</accession>
<keyword evidence="12" id="KW-0460">Magnesium</keyword>
<gene>
    <name evidence="18" type="primary">PFKM</name>
</gene>
<dbReference type="GO" id="GO:0005945">
    <property type="term" value="C:6-phosphofructokinase complex"/>
    <property type="evidence" value="ECO:0007669"/>
    <property type="project" value="TreeGrafter"/>
</dbReference>
<comment type="similarity">
    <text evidence="15">Belongs to the phosphofructokinase type A (PFKA) family. ATP-dependent PFK group I subfamily. Eukaryotic two domain clade "E" sub-subfamily.</text>
</comment>
<feature type="coiled-coil region" evidence="16">
    <location>
        <begin position="657"/>
        <end position="684"/>
    </location>
</feature>
<evidence type="ECO:0000256" key="10">
    <source>
        <dbReference type="ARBA" id="ARBA00022777"/>
    </source>
</evidence>
<name>T2MGR3_HYDVU</name>
<evidence type="ECO:0000256" key="14">
    <source>
        <dbReference type="ARBA" id="ARBA00048070"/>
    </source>
</evidence>
<dbReference type="PIRSF" id="PIRSF000533">
    <property type="entry name" value="ATP_PFK_euk"/>
    <property type="match status" value="1"/>
</dbReference>
<keyword evidence="13 15" id="KW-0324">Glycolysis</keyword>
<evidence type="ECO:0000256" key="7">
    <source>
        <dbReference type="ARBA" id="ARBA00022679"/>
    </source>
</evidence>
<dbReference type="InterPro" id="IPR000023">
    <property type="entry name" value="Phosphofructokinase_dom"/>
</dbReference>
<dbReference type="InterPro" id="IPR009161">
    <property type="entry name" value="6-Pfructokinase_euk"/>
</dbReference>
<dbReference type="Pfam" id="PF00365">
    <property type="entry name" value="PFK"/>
    <property type="match status" value="2"/>
</dbReference>
<dbReference type="NCBIfam" id="TIGR02478">
    <property type="entry name" value="6PF1K_euk"/>
    <property type="match status" value="1"/>
</dbReference>
<keyword evidence="8" id="KW-0479">Metal-binding</keyword>
<evidence type="ECO:0000256" key="3">
    <source>
        <dbReference type="ARBA" id="ARBA00004679"/>
    </source>
</evidence>
<dbReference type="AlphaFoldDB" id="T2MGR3"/>